<feature type="domain" description="BED-type" evidence="6">
    <location>
        <begin position="95"/>
        <end position="154"/>
    </location>
</feature>
<dbReference type="GeneID" id="13887320"/>
<dbReference type="EMBL" id="HE650827">
    <property type="protein sequence ID" value="CCF59341.1"/>
    <property type="molecule type" value="Genomic_DNA"/>
</dbReference>
<evidence type="ECO:0000256" key="5">
    <source>
        <dbReference type="SAM" id="MobiDB-lite"/>
    </source>
</evidence>
<feature type="compositionally biased region" description="Polar residues" evidence="5">
    <location>
        <begin position="7"/>
        <end position="17"/>
    </location>
</feature>
<dbReference type="OrthoDB" id="4067948at2759"/>
<protein>
    <recommendedName>
        <fullName evidence="6">BED-type domain-containing protein</fullName>
    </recommendedName>
</protein>
<sequence length="935" mass="107045">MDPDTSAGGSLQNTTPRATVLDRGLGDHEGSNNDDSLLQDNHNGDMLFSSGNIEITELNADPAIPHSTVQDGSENNIEMIIEGGKKWLPIYLLSSSHSTVWTHYLSLNKSLKRLKCKHCGEIINRKDSVNVSNTNMKKYKWHLESVHNKTVTSNYYSTNSTKLPYKIQKRNGRKLILSPIDNLESYFIFQRRKTTGPVGHLNFLQDIHDDKVLYGDGLADLRKDVVGTIKRGNNDDEHDSNSTQTEKISKELLFTSLIVNENLPLSFSFNPMFQLLIKDNIQKNEPPSRNVIEKTIRSLTKSITRMVNDELRNSNLSFPLKLDLGKYGDTVGDWQKMHENELLMTEMKELFLKLFKSNLFTANQAIYGKDLLVTSVQFHDSESNSNKVLPISIHKLNSVVSTHENSIEKFIESKLSEALFGKGNMISPGISVTLANNLFTSDVESSMNSAYMAKSSKVAFRRCITNVLVNSVGPFYGHHDTEGSGAISSNQFAINGKEKNKIDYLINLTHVNISSSIFGKINSFYRELLNDRDLYEKFMSSCKVLKIPFNKNATRPFNKNFPSTSPSFLRQFLKFRQVVEKLEGYLHYEKFTSLDYDIVEIYEEFLSSINQLVAFLVSPIPNFQFVLLILVSIETYINNIMKSKDLKLIDKYGKPFEAFLKDIQLLKKNIVNDEDYRLALFYCPTTLYEKQLVRRTYQTVALQEVTEKINKMTLQVFEKFINLHSEPHVLIEEHISNPDKRTYDNKQGMDKYDAIALSDSNRSESGEEEDPGHPGINEMRKFLLNEINISTTEYLNSVNLNYPNILRAVVDQNQVLKYKENSGKFFNSKTGKILNSIDELIYIHIPASNVFLQQFKFLEKDNNNSIIFSFVLKYIQTLSASSLKSQFLFLNQYEPSNGNELFSEIIKLRIFNGQFNINKIDFERDSLNSICKYRS</sequence>
<dbReference type="KEGG" id="kaf:KAFR_0G03090"/>
<evidence type="ECO:0000256" key="2">
    <source>
        <dbReference type="ARBA" id="ARBA00022771"/>
    </source>
</evidence>
<dbReference type="Pfam" id="PF02892">
    <property type="entry name" value="zf-BED"/>
    <property type="match status" value="1"/>
</dbReference>
<evidence type="ECO:0000256" key="3">
    <source>
        <dbReference type="ARBA" id="ARBA00022833"/>
    </source>
</evidence>
<dbReference type="PROSITE" id="PS50808">
    <property type="entry name" value="ZF_BED"/>
    <property type="match status" value="1"/>
</dbReference>
<keyword evidence="8" id="KW-1185">Reference proteome</keyword>
<evidence type="ECO:0000313" key="8">
    <source>
        <dbReference type="Proteomes" id="UP000005220"/>
    </source>
</evidence>
<dbReference type="eggNOG" id="ENOG502RKC9">
    <property type="taxonomic scope" value="Eukaryota"/>
</dbReference>
<keyword evidence="3" id="KW-0862">Zinc</keyword>
<name>H2AY91_KAZAF</name>
<dbReference type="RefSeq" id="XP_003958476.1">
    <property type="nucleotide sequence ID" value="XM_003958427.1"/>
</dbReference>
<dbReference type="InterPro" id="IPR003656">
    <property type="entry name" value="Znf_BED"/>
</dbReference>
<evidence type="ECO:0000256" key="4">
    <source>
        <dbReference type="PROSITE-ProRule" id="PRU00027"/>
    </source>
</evidence>
<dbReference type="InParanoid" id="H2AY91"/>
<evidence type="ECO:0000256" key="1">
    <source>
        <dbReference type="ARBA" id="ARBA00022723"/>
    </source>
</evidence>
<dbReference type="HOGENOM" id="CLU_008135_0_0_1"/>
<organism evidence="7 8">
    <name type="scientific">Kazachstania africana (strain ATCC 22294 / BCRC 22015 / CBS 2517 / CECT 1963 / NBRC 1671 / NRRL Y-8276)</name>
    <name type="common">Yeast</name>
    <name type="synonym">Kluyveromyces africanus</name>
    <dbReference type="NCBI Taxonomy" id="1071382"/>
    <lineage>
        <taxon>Eukaryota</taxon>
        <taxon>Fungi</taxon>
        <taxon>Dikarya</taxon>
        <taxon>Ascomycota</taxon>
        <taxon>Saccharomycotina</taxon>
        <taxon>Saccharomycetes</taxon>
        <taxon>Saccharomycetales</taxon>
        <taxon>Saccharomycetaceae</taxon>
        <taxon>Kazachstania</taxon>
    </lineage>
</organism>
<dbReference type="AlphaFoldDB" id="H2AY91"/>
<keyword evidence="1" id="KW-0479">Metal-binding</keyword>
<dbReference type="GO" id="GO:0008270">
    <property type="term" value="F:zinc ion binding"/>
    <property type="evidence" value="ECO:0007669"/>
    <property type="project" value="UniProtKB-KW"/>
</dbReference>
<evidence type="ECO:0000259" key="6">
    <source>
        <dbReference type="PROSITE" id="PS50808"/>
    </source>
</evidence>
<feature type="region of interest" description="Disordered" evidence="5">
    <location>
        <begin position="1"/>
        <end position="43"/>
    </location>
</feature>
<gene>
    <name evidence="7" type="primary">KAFR0G03090</name>
    <name evidence="7" type="ORF">KAFR_0G03090</name>
</gene>
<proteinExistence type="predicted"/>
<reference evidence="7 8" key="1">
    <citation type="journal article" date="2011" name="Proc. Natl. Acad. Sci. U.S.A.">
        <title>Evolutionary erosion of yeast sex chromosomes by mating-type switching accidents.</title>
        <authorList>
            <person name="Gordon J.L."/>
            <person name="Armisen D."/>
            <person name="Proux-Wera E."/>
            <person name="Oheigeartaigh S.S."/>
            <person name="Byrne K.P."/>
            <person name="Wolfe K.H."/>
        </authorList>
    </citation>
    <scope>NUCLEOTIDE SEQUENCE [LARGE SCALE GENOMIC DNA]</scope>
    <source>
        <strain evidence="8">ATCC 22294 / BCRC 22015 / CBS 2517 / CECT 1963 / NBRC 1671 / NRRL Y-8276</strain>
    </source>
</reference>
<evidence type="ECO:0000313" key="7">
    <source>
        <dbReference type="EMBL" id="CCF59341.1"/>
    </source>
</evidence>
<dbReference type="GO" id="GO:0003677">
    <property type="term" value="F:DNA binding"/>
    <property type="evidence" value="ECO:0007669"/>
    <property type="project" value="InterPro"/>
</dbReference>
<keyword evidence="2 4" id="KW-0863">Zinc-finger</keyword>
<accession>H2AY91</accession>
<dbReference type="Proteomes" id="UP000005220">
    <property type="component" value="Chromosome 7"/>
</dbReference>